<dbReference type="EMBL" id="CAJHUC010001335">
    <property type="protein sequence ID" value="CAD7700755.1"/>
    <property type="molecule type" value="Genomic_DNA"/>
</dbReference>
<keyword evidence="3" id="KW-1185">Reference proteome</keyword>
<dbReference type="InterPro" id="IPR000836">
    <property type="entry name" value="PRTase_dom"/>
</dbReference>
<comment type="caution">
    <text evidence="2">The sequence shown here is derived from an EMBL/GenBank/DDBJ whole genome shotgun (WGS) entry which is preliminary data.</text>
</comment>
<evidence type="ECO:0000313" key="3">
    <source>
        <dbReference type="Proteomes" id="UP000708148"/>
    </source>
</evidence>
<dbReference type="InterPro" id="IPR029057">
    <property type="entry name" value="PRTase-like"/>
</dbReference>
<dbReference type="SUPFAM" id="SSF53271">
    <property type="entry name" value="PRTase-like"/>
    <property type="match status" value="1"/>
</dbReference>
<dbReference type="InterPro" id="IPR050408">
    <property type="entry name" value="HGPRT"/>
</dbReference>
<dbReference type="PANTHER" id="PTHR43340">
    <property type="entry name" value="HYPOXANTHINE-GUANINE PHOSPHORIBOSYLTRANSFERASE"/>
    <property type="match status" value="1"/>
</dbReference>
<dbReference type="Pfam" id="PF00156">
    <property type="entry name" value="Pribosyltran"/>
    <property type="match status" value="1"/>
</dbReference>
<accession>A0A8S1J4G7</accession>
<protein>
    <recommendedName>
        <fullName evidence="1">Phosphoribosyltransferase domain-containing protein</fullName>
    </recommendedName>
</protein>
<organism evidence="2 3">
    <name type="scientific">Ostreobium quekettii</name>
    <dbReference type="NCBI Taxonomy" id="121088"/>
    <lineage>
        <taxon>Eukaryota</taxon>
        <taxon>Viridiplantae</taxon>
        <taxon>Chlorophyta</taxon>
        <taxon>core chlorophytes</taxon>
        <taxon>Ulvophyceae</taxon>
        <taxon>TCBD clade</taxon>
        <taxon>Bryopsidales</taxon>
        <taxon>Ostreobineae</taxon>
        <taxon>Ostreobiaceae</taxon>
        <taxon>Ostreobium</taxon>
    </lineage>
</organism>
<dbReference type="PANTHER" id="PTHR43340:SF1">
    <property type="entry name" value="HYPOXANTHINE PHOSPHORIBOSYLTRANSFERASE"/>
    <property type="match status" value="1"/>
</dbReference>
<evidence type="ECO:0000259" key="1">
    <source>
        <dbReference type="Pfam" id="PF00156"/>
    </source>
</evidence>
<dbReference type="GO" id="GO:0046100">
    <property type="term" value="P:hypoxanthine metabolic process"/>
    <property type="evidence" value="ECO:0007669"/>
    <property type="project" value="TreeGrafter"/>
</dbReference>
<dbReference type="OrthoDB" id="9449045at2759"/>
<feature type="domain" description="Phosphoribosyltransferase" evidence="1">
    <location>
        <begin position="10"/>
        <end position="79"/>
    </location>
</feature>
<dbReference type="GO" id="GO:0004422">
    <property type="term" value="F:hypoxanthine phosphoribosyltransferase activity"/>
    <property type="evidence" value="ECO:0007669"/>
    <property type="project" value="TreeGrafter"/>
</dbReference>
<dbReference type="Gene3D" id="3.40.50.2020">
    <property type="match status" value="1"/>
</dbReference>
<dbReference type="GO" id="GO:0032263">
    <property type="term" value="P:GMP salvage"/>
    <property type="evidence" value="ECO:0007669"/>
    <property type="project" value="TreeGrafter"/>
</dbReference>
<dbReference type="GO" id="GO:0005829">
    <property type="term" value="C:cytosol"/>
    <property type="evidence" value="ECO:0007669"/>
    <property type="project" value="TreeGrafter"/>
</dbReference>
<dbReference type="GO" id="GO:0000287">
    <property type="term" value="F:magnesium ion binding"/>
    <property type="evidence" value="ECO:0007669"/>
    <property type="project" value="TreeGrafter"/>
</dbReference>
<dbReference type="CDD" id="cd06223">
    <property type="entry name" value="PRTases_typeI"/>
    <property type="match status" value="1"/>
</dbReference>
<reference evidence="2" key="1">
    <citation type="submission" date="2020-12" db="EMBL/GenBank/DDBJ databases">
        <authorList>
            <person name="Iha C."/>
        </authorList>
    </citation>
    <scope>NUCLEOTIDE SEQUENCE</scope>
</reference>
<dbReference type="AlphaFoldDB" id="A0A8S1J4G7"/>
<sequence length="102" mass="11337">MLSNILKIGAEGRHVILVEDIVDTGLTLKALIDELSTCAESVKVVALLNKKSRRTVDVQPDYCAFECPDEFVVGYGMDFNEQYRSLPYIGVLRPQVYGAPDD</sequence>
<dbReference type="GO" id="GO:0032264">
    <property type="term" value="P:IMP salvage"/>
    <property type="evidence" value="ECO:0007669"/>
    <property type="project" value="TreeGrafter"/>
</dbReference>
<dbReference type="Proteomes" id="UP000708148">
    <property type="component" value="Unassembled WGS sequence"/>
</dbReference>
<proteinExistence type="predicted"/>
<dbReference type="GO" id="GO:0006178">
    <property type="term" value="P:guanine salvage"/>
    <property type="evidence" value="ECO:0007669"/>
    <property type="project" value="TreeGrafter"/>
</dbReference>
<evidence type="ECO:0000313" key="2">
    <source>
        <dbReference type="EMBL" id="CAD7700755.1"/>
    </source>
</evidence>
<gene>
    <name evidence="2" type="ORF">OSTQU699_LOCUS6114</name>
</gene>
<name>A0A8S1J4G7_9CHLO</name>